<dbReference type="SUPFAM" id="SSF55785">
    <property type="entry name" value="PYP-like sensor domain (PAS domain)"/>
    <property type="match status" value="1"/>
</dbReference>
<dbReference type="PANTHER" id="PTHR43711:SF1">
    <property type="entry name" value="HISTIDINE KINASE 1"/>
    <property type="match status" value="1"/>
</dbReference>
<dbReference type="RefSeq" id="WP_190110129.1">
    <property type="nucleotide sequence ID" value="NZ_BMVB01000008.1"/>
</dbReference>
<evidence type="ECO:0000256" key="1">
    <source>
        <dbReference type="ARBA" id="ARBA00000085"/>
    </source>
</evidence>
<dbReference type="EMBL" id="BMVB01000008">
    <property type="protein sequence ID" value="GHC50903.1"/>
    <property type="molecule type" value="Genomic_DNA"/>
</dbReference>
<comment type="catalytic activity">
    <reaction evidence="1">
        <text>ATP + protein L-histidine = ADP + protein N-phospho-L-histidine.</text>
        <dbReference type="EC" id="2.7.13.3"/>
    </reaction>
</comment>
<dbReference type="PRINTS" id="PR00344">
    <property type="entry name" value="BCTRLSENSOR"/>
</dbReference>
<dbReference type="PANTHER" id="PTHR43711">
    <property type="entry name" value="TWO-COMPONENT HISTIDINE KINASE"/>
    <property type="match status" value="1"/>
</dbReference>
<feature type="domain" description="Histidine kinase" evidence="11">
    <location>
        <begin position="151"/>
        <end position="369"/>
    </location>
</feature>
<dbReference type="PROSITE" id="PS50109">
    <property type="entry name" value="HIS_KIN"/>
    <property type="match status" value="1"/>
</dbReference>
<evidence type="ECO:0000259" key="11">
    <source>
        <dbReference type="PROSITE" id="PS50109"/>
    </source>
</evidence>
<dbReference type="GO" id="GO:0005886">
    <property type="term" value="C:plasma membrane"/>
    <property type="evidence" value="ECO:0007669"/>
    <property type="project" value="UniProtKB-SubCell"/>
</dbReference>
<dbReference type="SMART" id="SM00387">
    <property type="entry name" value="HATPase_c"/>
    <property type="match status" value="1"/>
</dbReference>
<dbReference type="InterPro" id="IPR004358">
    <property type="entry name" value="Sig_transdc_His_kin-like_C"/>
</dbReference>
<dbReference type="InterPro" id="IPR000014">
    <property type="entry name" value="PAS"/>
</dbReference>
<keyword evidence="9" id="KW-0472">Membrane</keyword>
<feature type="region of interest" description="Disordered" evidence="10">
    <location>
        <begin position="372"/>
        <end position="404"/>
    </location>
</feature>
<dbReference type="InterPro" id="IPR005467">
    <property type="entry name" value="His_kinase_dom"/>
</dbReference>
<evidence type="ECO:0000256" key="10">
    <source>
        <dbReference type="SAM" id="MobiDB-lite"/>
    </source>
</evidence>
<dbReference type="EC" id="2.7.13.3" evidence="4"/>
<reference evidence="12" key="1">
    <citation type="journal article" date="2014" name="Int. J. Syst. Evol. Microbiol.">
        <title>Complete genome sequence of Corynebacterium casei LMG S-19264T (=DSM 44701T), isolated from a smear-ripened cheese.</title>
        <authorList>
            <consortium name="US DOE Joint Genome Institute (JGI-PGF)"/>
            <person name="Walter F."/>
            <person name="Albersmeier A."/>
            <person name="Kalinowski J."/>
            <person name="Ruckert C."/>
        </authorList>
    </citation>
    <scope>NUCLEOTIDE SEQUENCE</scope>
    <source>
        <strain evidence="12">JCM 4633</strain>
    </source>
</reference>
<comment type="caution">
    <text evidence="12">The sequence shown here is derived from an EMBL/GenBank/DDBJ whole genome shotgun (WGS) entry which is preliminary data.</text>
</comment>
<comment type="cofactor">
    <cofactor evidence="2">
        <name>a divalent metal cation</name>
        <dbReference type="ChEBI" id="CHEBI:60240"/>
    </cofactor>
</comment>
<keyword evidence="8" id="KW-0902">Two-component regulatory system</keyword>
<dbReference type="SUPFAM" id="SSF55874">
    <property type="entry name" value="ATPase domain of HSP90 chaperone/DNA topoisomerase II/histidine kinase"/>
    <property type="match status" value="1"/>
</dbReference>
<dbReference type="InterPro" id="IPR035965">
    <property type="entry name" value="PAS-like_dom_sf"/>
</dbReference>
<feature type="compositionally biased region" description="Gly residues" evidence="10">
    <location>
        <begin position="395"/>
        <end position="404"/>
    </location>
</feature>
<dbReference type="InterPro" id="IPR003661">
    <property type="entry name" value="HisK_dim/P_dom"/>
</dbReference>
<gene>
    <name evidence="12" type="ORF">GCM10010507_28400</name>
</gene>
<keyword evidence="7" id="KW-0418">Kinase</keyword>
<dbReference type="Gene3D" id="3.30.450.20">
    <property type="entry name" value="PAS domain"/>
    <property type="match status" value="1"/>
</dbReference>
<dbReference type="CDD" id="cd00075">
    <property type="entry name" value="HATPase"/>
    <property type="match status" value="1"/>
</dbReference>
<evidence type="ECO:0000256" key="4">
    <source>
        <dbReference type="ARBA" id="ARBA00012438"/>
    </source>
</evidence>
<evidence type="ECO:0000313" key="12">
    <source>
        <dbReference type="EMBL" id="GHC50903.1"/>
    </source>
</evidence>
<evidence type="ECO:0000256" key="9">
    <source>
        <dbReference type="ARBA" id="ARBA00023136"/>
    </source>
</evidence>
<evidence type="ECO:0000256" key="7">
    <source>
        <dbReference type="ARBA" id="ARBA00022777"/>
    </source>
</evidence>
<dbReference type="GO" id="GO:0000155">
    <property type="term" value="F:phosphorelay sensor kinase activity"/>
    <property type="evidence" value="ECO:0007669"/>
    <property type="project" value="InterPro"/>
</dbReference>
<comment type="subcellular location">
    <subcellularLocation>
        <location evidence="3">Cell membrane</location>
    </subcellularLocation>
</comment>
<dbReference type="SMART" id="SM00388">
    <property type="entry name" value="HisKA"/>
    <property type="match status" value="1"/>
</dbReference>
<dbReference type="CDD" id="cd00082">
    <property type="entry name" value="HisKA"/>
    <property type="match status" value="1"/>
</dbReference>
<accession>A0A918WKD5</accession>
<dbReference type="AlphaFoldDB" id="A0A918WKD5"/>
<dbReference type="GO" id="GO:0005509">
    <property type="term" value="F:calcium ion binding"/>
    <property type="evidence" value="ECO:0007669"/>
    <property type="project" value="UniProtKB-ARBA"/>
</dbReference>
<dbReference type="Pfam" id="PF02518">
    <property type="entry name" value="HATPase_c"/>
    <property type="match status" value="1"/>
</dbReference>
<dbReference type="InterPro" id="IPR036097">
    <property type="entry name" value="HisK_dim/P_sf"/>
</dbReference>
<proteinExistence type="predicted"/>
<dbReference type="FunFam" id="1.10.287.130:FF:000001">
    <property type="entry name" value="Two-component sensor histidine kinase"/>
    <property type="match status" value="1"/>
</dbReference>
<reference evidence="12" key="2">
    <citation type="submission" date="2020-09" db="EMBL/GenBank/DDBJ databases">
        <authorList>
            <person name="Sun Q."/>
            <person name="Ohkuma M."/>
        </authorList>
    </citation>
    <scope>NUCLEOTIDE SEQUENCE</scope>
    <source>
        <strain evidence="12">JCM 4633</strain>
    </source>
</reference>
<name>A0A918WKD5_STRCJ</name>
<sequence>MGSEDRDRLRAVLEALPAGALLQSPADEVLAVNRKFVRMFDLEGRVDLSPGAPMEPVAPLVRAFFAPGHFGPGTPGGILSGRHVHRVAEIPLTDGRVIRRQVEPLRDGGAYLGSLWVFADISDAKRRERDLERDNRTLTELARQRNAFTAAASHELRTPLTSISSFGELLADPAFGSLTTEQASFLDAIRRNAERMQRVISDLLLTTRMRAAGPELEFAPVDVPRTLEAAVMDQIDAIGRAGLFTVLDCAPGPALRGDRHRLQHVLGNLLENAAKFTPPGGRITVTAAPRGVHWDIEVADTGIGVPEHSRHEIFTGFVRAPNARTGGYPGTGLGLAIARTVVEQHGGTITVGGREGEGAVFRIRLPLAGPPPAPSGGQLVVGGGGGVADEPGAAAGPGGEGAAP</sequence>
<evidence type="ECO:0000313" key="13">
    <source>
        <dbReference type="Proteomes" id="UP000646244"/>
    </source>
</evidence>
<dbReference type="Pfam" id="PF13188">
    <property type="entry name" value="PAS_8"/>
    <property type="match status" value="1"/>
</dbReference>
<dbReference type="InterPro" id="IPR003594">
    <property type="entry name" value="HATPase_dom"/>
</dbReference>
<dbReference type="InterPro" id="IPR036890">
    <property type="entry name" value="HATPase_C_sf"/>
</dbReference>
<organism evidence="12 13">
    <name type="scientific">Streptomyces cinnamoneus</name>
    <name type="common">Streptoverticillium cinnamoneum</name>
    <dbReference type="NCBI Taxonomy" id="53446"/>
    <lineage>
        <taxon>Bacteria</taxon>
        <taxon>Bacillati</taxon>
        <taxon>Actinomycetota</taxon>
        <taxon>Actinomycetes</taxon>
        <taxon>Kitasatosporales</taxon>
        <taxon>Streptomycetaceae</taxon>
        <taxon>Streptomyces</taxon>
        <taxon>Streptomyces cinnamoneus group</taxon>
    </lineage>
</organism>
<dbReference type="Proteomes" id="UP000646244">
    <property type="component" value="Unassembled WGS sequence"/>
</dbReference>
<dbReference type="SUPFAM" id="SSF47384">
    <property type="entry name" value="Homodimeric domain of signal transducing histidine kinase"/>
    <property type="match status" value="1"/>
</dbReference>
<dbReference type="Pfam" id="PF00512">
    <property type="entry name" value="HisKA"/>
    <property type="match status" value="1"/>
</dbReference>
<protein>
    <recommendedName>
        <fullName evidence="4">histidine kinase</fullName>
        <ecNumber evidence="4">2.7.13.3</ecNumber>
    </recommendedName>
</protein>
<keyword evidence="5" id="KW-0597">Phosphoprotein</keyword>
<evidence type="ECO:0000256" key="3">
    <source>
        <dbReference type="ARBA" id="ARBA00004236"/>
    </source>
</evidence>
<evidence type="ECO:0000256" key="8">
    <source>
        <dbReference type="ARBA" id="ARBA00023012"/>
    </source>
</evidence>
<evidence type="ECO:0000256" key="6">
    <source>
        <dbReference type="ARBA" id="ARBA00022679"/>
    </source>
</evidence>
<dbReference type="Gene3D" id="1.10.287.130">
    <property type="match status" value="1"/>
</dbReference>
<dbReference type="Gene3D" id="3.30.565.10">
    <property type="entry name" value="Histidine kinase-like ATPase, C-terminal domain"/>
    <property type="match status" value="1"/>
</dbReference>
<dbReference type="FunFam" id="3.30.565.10:FF:000006">
    <property type="entry name" value="Sensor histidine kinase WalK"/>
    <property type="match status" value="1"/>
</dbReference>
<evidence type="ECO:0000256" key="2">
    <source>
        <dbReference type="ARBA" id="ARBA00001968"/>
    </source>
</evidence>
<dbReference type="InterPro" id="IPR050736">
    <property type="entry name" value="Sensor_HK_Regulatory"/>
</dbReference>
<evidence type="ECO:0000256" key="5">
    <source>
        <dbReference type="ARBA" id="ARBA00022553"/>
    </source>
</evidence>
<keyword evidence="6" id="KW-0808">Transferase</keyword>